<accession>D6SSF9</accession>
<protein>
    <submittedName>
        <fullName evidence="1">Uncharacterized protein</fullName>
    </submittedName>
</protein>
<dbReference type="EMBL" id="ACJN02000003">
    <property type="protein sequence ID" value="EFI33625.1"/>
    <property type="molecule type" value="Genomic_DNA"/>
</dbReference>
<organism evidence="1 2">
    <name type="scientific">Desulfonatronospira thiodismutans ASO3-1</name>
    <dbReference type="NCBI Taxonomy" id="555779"/>
    <lineage>
        <taxon>Bacteria</taxon>
        <taxon>Pseudomonadati</taxon>
        <taxon>Thermodesulfobacteriota</taxon>
        <taxon>Desulfovibrionia</taxon>
        <taxon>Desulfovibrionales</taxon>
        <taxon>Desulfonatronovibrionaceae</taxon>
        <taxon>Desulfonatronospira</taxon>
    </lineage>
</organism>
<dbReference type="AlphaFoldDB" id="D6SSF9"/>
<name>D6SSF9_9BACT</name>
<dbReference type="Proteomes" id="UP000005496">
    <property type="component" value="Unassembled WGS sequence"/>
</dbReference>
<evidence type="ECO:0000313" key="1">
    <source>
        <dbReference type="EMBL" id="EFI33625.1"/>
    </source>
</evidence>
<evidence type="ECO:0000313" key="2">
    <source>
        <dbReference type="Proteomes" id="UP000005496"/>
    </source>
</evidence>
<comment type="caution">
    <text evidence="1">The sequence shown here is derived from an EMBL/GenBank/DDBJ whole genome shotgun (WGS) entry which is preliminary data.</text>
</comment>
<dbReference type="eggNOG" id="ENOG503466S">
    <property type="taxonomic scope" value="Bacteria"/>
</dbReference>
<reference evidence="1" key="1">
    <citation type="submission" date="2010-05" db="EMBL/GenBank/DDBJ databases">
        <title>The draft genome of Desulfonatronospira thiodismutans ASO3-1.</title>
        <authorList>
            <consortium name="US DOE Joint Genome Institute (JGI-PGF)"/>
            <person name="Lucas S."/>
            <person name="Copeland A."/>
            <person name="Lapidus A."/>
            <person name="Cheng J.-F."/>
            <person name="Bruce D."/>
            <person name="Goodwin L."/>
            <person name="Pitluck S."/>
            <person name="Chertkov O."/>
            <person name="Brettin T."/>
            <person name="Detter J.C."/>
            <person name="Han C."/>
            <person name="Land M.L."/>
            <person name="Hauser L."/>
            <person name="Kyrpides N."/>
            <person name="Mikhailova N."/>
            <person name="Muyzer G."/>
            <person name="Woyke T."/>
        </authorList>
    </citation>
    <scope>NUCLEOTIDE SEQUENCE [LARGE SCALE GENOMIC DNA]</scope>
    <source>
        <strain evidence="1">ASO3-1</strain>
    </source>
</reference>
<sequence length="197" mass="22161">MAGFFLALITGEVFPVLLIAVFFELLWLDLIPAGTFIPPNAIFCVTSVTLLYGHFQLEHTGQIFLLMLLSIPGAYILSRIEGWYRIRQNKKYNLILRQSRDRFSSYNPGKMIMQSLVGSFGVGLVTACLGIYFLAIVYPHLKDLFQFQREMDWSLILLAASFSALAGLRVKKAYTSLVVGMVLISAALAWMQWPVLA</sequence>
<dbReference type="OrthoDB" id="5470835at2"/>
<keyword evidence="2" id="KW-1185">Reference proteome</keyword>
<gene>
    <name evidence="1" type="ORF">Dthio_PD0960</name>
</gene>
<proteinExistence type="predicted"/>